<organism evidence="15 16">
    <name type="scientific">Comamonas faecalis</name>
    <dbReference type="NCBI Taxonomy" id="1387849"/>
    <lineage>
        <taxon>Bacteria</taxon>
        <taxon>Pseudomonadati</taxon>
        <taxon>Pseudomonadota</taxon>
        <taxon>Betaproteobacteria</taxon>
        <taxon>Burkholderiales</taxon>
        <taxon>Comamonadaceae</taxon>
        <taxon>Comamonas</taxon>
    </lineage>
</organism>
<sequence length="296" mass="31389">MSPTAFALIILAGLIHAGWNIAAKKAGGDARFAFFTSVLMMLAWAPLGWWLGRAAVPLWGAREWTLVMASGALHVVYYVTLLRGYRKADLTVVYPLARGTGPLLSSLVAVLLLGERLTPWGVAGIAAVVGGVFLIAGGPALLRTAQSGAHPQARRRVRKGLIYGVLTGVFIASYTVVDGYAVKVALLSPILVDYMGNLVRIVLLAPAVLRDLPTARRLWHQQWRYALMVAIFSPIAYVLVLFAMQHAPLSLVAPAREVSMLFAALLGGHLLGEGDRAARVGGALLIAAGVVALALG</sequence>
<keyword evidence="7 13" id="KW-0812">Transmembrane</keyword>
<dbReference type="InterPro" id="IPR000390">
    <property type="entry name" value="Small_drug/metabolite_transptr"/>
</dbReference>
<evidence type="ECO:0000259" key="14">
    <source>
        <dbReference type="Pfam" id="PF00892"/>
    </source>
</evidence>
<feature type="domain" description="EamA" evidence="14">
    <location>
        <begin position="159"/>
        <end position="293"/>
    </location>
</feature>
<feature type="transmembrane region" description="Helical" evidence="13">
    <location>
        <begin position="278"/>
        <end position="295"/>
    </location>
</feature>
<dbReference type="EMBL" id="BAABBP010000006">
    <property type="protein sequence ID" value="GAA3989002.1"/>
    <property type="molecule type" value="Genomic_DNA"/>
</dbReference>
<evidence type="ECO:0000313" key="16">
    <source>
        <dbReference type="Proteomes" id="UP001501627"/>
    </source>
</evidence>
<feature type="transmembrane region" description="Helical" evidence="13">
    <location>
        <begin position="93"/>
        <end position="114"/>
    </location>
</feature>
<dbReference type="InterPro" id="IPR000620">
    <property type="entry name" value="EamA_dom"/>
</dbReference>
<evidence type="ECO:0000256" key="4">
    <source>
        <dbReference type="ARBA" id="ARBA00022516"/>
    </source>
</evidence>
<feature type="transmembrane region" description="Helical" evidence="13">
    <location>
        <begin position="161"/>
        <end position="182"/>
    </location>
</feature>
<evidence type="ECO:0000256" key="5">
    <source>
        <dbReference type="ARBA" id="ARBA00022519"/>
    </source>
</evidence>
<keyword evidence="10" id="KW-0443">Lipid metabolism</keyword>
<evidence type="ECO:0000256" key="10">
    <source>
        <dbReference type="ARBA" id="ARBA00023098"/>
    </source>
</evidence>
<comment type="similarity">
    <text evidence="12">Belongs to the drug/metabolite transporter (DMT) superfamily. Small multidrug resistance (SMR) (TC 2.A.7.1) family.</text>
</comment>
<evidence type="ECO:0000256" key="11">
    <source>
        <dbReference type="ARBA" id="ARBA00023136"/>
    </source>
</evidence>
<dbReference type="PANTHER" id="PTHR30561:SF1">
    <property type="entry name" value="MULTIDRUG TRANSPORTER EMRE"/>
    <property type="match status" value="1"/>
</dbReference>
<keyword evidence="11 13" id="KW-0472">Membrane</keyword>
<keyword evidence="4" id="KW-0444">Lipid biosynthesis</keyword>
<evidence type="ECO:0000256" key="9">
    <source>
        <dbReference type="ARBA" id="ARBA00022989"/>
    </source>
</evidence>
<keyword evidence="9 13" id="KW-1133">Transmembrane helix</keyword>
<evidence type="ECO:0000256" key="8">
    <source>
        <dbReference type="ARBA" id="ARBA00022985"/>
    </source>
</evidence>
<keyword evidence="5" id="KW-0997">Cell inner membrane</keyword>
<feature type="transmembrane region" description="Helical" evidence="13">
    <location>
        <begin position="120"/>
        <end position="141"/>
    </location>
</feature>
<evidence type="ECO:0000313" key="15">
    <source>
        <dbReference type="EMBL" id="GAA3989002.1"/>
    </source>
</evidence>
<accession>A0ABP7QXU2</accession>
<gene>
    <name evidence="15" type="ORF">GCM10022279_10180</name>
</gene>
<keyword evidence="6" id="KW-0441">Lipid A biosynthesis</keyword>
<evidence type="ECO:0000256" key="7">
    <source>
        <dbReference type="ARBA" id="ARBA00022692"/>
    </source>
</evidence>
<keyword evidence="3" id="KW-1003">Cell membrane</keyword>
<keyword evidence="8" id="KW-0448">Lipopolysaccharide biosynthesis</keyword>
<name>A0ABP7QXU2_9BURK</name>
<keyword evidence="2" id="KW-0813">Transport</keyword>
<proteinExistence type="inferred from homology"/>
<feature type="domain" description="EamA" evidence="14">
    <location>
        <begin position="7"/>
        <end position="136"/>
    </location>
</feature>
<evidence type="ECO:0000256" key="12">
    <source>
        <dbReference type="ARBA" id="ARBA00038032"/>
    </source>
</evidence>
<feature type="transmembrane region" description="Helical" evidence="13">
    <location>
        <begin position="194"/>
        <end position="213"/>
    </location>
</feature>
<comment type="subcellular location">
    <subcellularLocation>
        <location evidence="1">Cell membrane</location>
        <topology evidence="1">Multi-pass membrane protein</topology>
    </subcellularLocation>
</comment>
<dbReference type="Proteomes" id="UP001501627">
    <property type="component" value="Unassembled WGS sequence"/>
</dbReference>
<feature type="transmembrane region" description="Helical" evidence="13">
    <location>
        <begin position="6"/>
        <end position="23"/>
    </location>
</feature>
<dbReference type="InterPro" id="IPR037185">
    <property type="entry name" value="EmrE-like"/>
</dbReference>
<evidence type="ECO:0000256" key="3">
    <source>
        <dbReference type="ARBA" id="ARBA00022475"/>
    </source>
</evidence>
<dbReference type="SUPFAM" id="SSF103481">
    <property type="entry name" value="Multidrug resistance efflux transporter EmrE"/>
    <property type="match status" value="2"/>
</dbReference>
<feature type="transmembrane region" description="Helical" evidence="13">
    <location>
        <begin position="225"/>
        <end position="245"/>
    </location>
</feature>
<dbReference type="PANTHER" id="PTHR30561">
    <property type="entry name" value="SMR FAMILY PROTON-DEPENDENT DRUG EFFLUX TRANSPORTER SUGE"/>
    <property type="match status" value="1"/>
</dbReference>
<dbReference type="Gene3D" id="1.10.3730.20">
    <property type="match status" value="2"/>
</dbReference>
<evidence type="ECO:0000256" key="13">
    <source>
        <dbReference type="SAM" id="Phobius"/>
    </source>
</evidence>
<protein>
    <submittedName>
        <fullName evidence="15">EamA family transporter</fullName>
    </submittedName>
</protein>
<dbReference type="RefSeq" id="WP_103045059.1">
    <property type="nucleotide sequence ID" value="NZ_BAABBP010000006.1"/>
</dbReference>
<evidence type="ECO:0000256" key="6">
    <source>
        <dbReference type="ARBA" id="ARBA00022556"/>
    </source>
</evidence>
<evidence type="ECO:0000256" key="2">
    <source>
        <dbReference type="ARBA" id="ARBA00022448"/>
    </source>
</evidence>
<dbReference type="Pfam" id="PF00892">
    <property type="entry name" value="EamA"/>
    <property type="match status" value="2"/>
</dbReference>
<feature type="transmembrane region" description="Helical" evidence="13">
    <location>
        <begin position="32"/>
        <end position="52"/>
    </location>
</feature>
<reference evidence="16" key="1">
    <citation type="journal article" date="2019" name="Int. J. Syst. Evol. Microbiol.">
        <title>The Global Catalogue of Microorganisms (GCM) 10K type strain sequencing project: providing services to taxonomists for standard genome sequencing and annotation.</title>
        <authorList>
            <consortium name="The Broad Institute Genomics Platform"/>
            <consortium name="The Broad Institute Genome Sequencing Center for Infectious Disease"/>
            <person name="Wu L."/>
            <person name="Ma J."/>
        </authorList>
    </citation>
    <scope>NUCLEOTIDE SEQUENCE [LARGE SCALE GENOMIC DNA]</scope>
    <source>
        <strain evidence="16">JCM 17561</strain>
    </source>
</reference>
<keyword evidence="16" id="KW-1185">Reference proteome</keyword>
<feature type="transmembrane region" description="Helical" evidence="13">
    <location>
        <begin position="64"/>
        <end position="81"/>
    </location>
</feature>
<evidence type="ECO:0000256" key="1">
    <source>
        <dbReference type="ARBA" id="ARBA00004651"/>
    </source>
</evidence>
<comment type="caution">
    <text evidence="15">The sequence shown here is derived from an EMBL/GenBank/DDBJ whole genome shotgun (WGS) entry which is preliminary data.</text>
</comment>